<name>A0ABW3U3K1_9BACL</name>
<evidence type="ECO:0000313" key="2">
    <source>
        <dbReference type="EMBL" id="MFD1206678.1"/>
    </source>
</evidence>
<reference evidence="3" key="1">
    <citation type="journal article" date="2019" name="Int. J. Syst. Evol. Microbiol.">
        <title>The Global Catalogue of Microorganisms (GCM) 10K type strain sequencing project: providing services to taxonomists for standard genome sequencing and annotation.</title>
        <authorList>
            <consortium name="The Broad Institute Genomics Platform"/>
            <consortium name="The Broad Institute Genome Sequencing Center for Infectious Disease"/>
            <person name="Wu L."/>
            <person name="Ma J."/>
        </authorList>
    </citation>
    <scope>NUCLEOTIDE SEQUENCE [LARGE SCALE GENOMIC DNA]</scope>
    <source>
        <strain evidence="3">CCUG 53915</strain>
    </source>
</reference>
<evidence type="ECO:0000313" key="3">
    <source>
        <dbReference type="Proteomes" id="UP001597231"/>
    </source>
</evidence>
<dbReference type="RefSeq" id="WP_381482290.1">
    <property type="nucleotide sequence ID" value="NZ_JBHTLT010000127.1"/>
</dbReference>
<keyword evidence="1" id="KW-1133">Transmembrane helix</keyword>
<organism evidence="2 3">
    <name type="scientific">Sporosarcina contaminans</name>
    <dbReference type="NCBI Taxonomy" id="633403"/>
    <lineage>
        <taxon>Bacteria</taxon>
        <taxon>Bacillati</taxon>
        <taxon>Bacillota</taxon>
        <taxon>Bacilli</taxon>
        <taxon>Bacillales</taxon>
        <taxon>Caryophanaceae</taxon>
        <taxon>Sporosarcina</taxon>
    </lineage>
</organism>
<comment type="caution">
    <text evidence="2">The sequence shown here is derived from an EMBL/GenBank/DDBJ whole genome shotgun (WGS) entry which is preliminary data.</text>
</comment>
<feature type="transmembrane region" description="Helical" evidence="1">
    <location>
        <begin position="6"/>
        <end position="26"/>
    </location>
</feature>
<gene>
    <name evidence="2" type="ORF">ACFQ38_16395</name>
</gene>
<sequence>MAEKLQIIVIALPWIVMYFMIIGRILERRERRERNAKGLE</sequence>
<evidence type="ECO:0008006" key="4">
    <source>
        <dbReference type="Google" id="ProtNLM"/>
    </source>
</evidence>
<protein>
    <recommendedName>
        <fullName evidence="4">CcmD family protein</fullName>
    </recommendedName>
</protein>
<dbReference type="Proteomes" id="UP001597231">
    <property type="component" value="Unassembled WGS sequence"/>
</dbReference>
<evidence type="ECO:0000256" key="1">
    <source>
        <dbReference type="SAM" id="Phobius"/>
    </source>
</evidence>
<accession>A0ABW3U3K1</accession>
<dbReference type="EMBL" id="JBHTLT010000127">
    <property type="protein sequence ID" value="MFD1206678.1"/>
    <property type="molecule type" value="Genomic_DNA"/>
</dbReference>
<keyword evidence="3" id="KW-1185">Reference proteome</keyword>
<keyword evidence="1" id="KW-0472">Membrane</keyword>
<proteinExistence type="predicted"/>
<keyword evidence="1" id="KW-0812">Transmembrane</keyword>